<organism evidence="1 2">
    <name type="scientific">Operophtera brumata</name>
    <name type="common">Winter moth</name>
    <name type="synonym">Phalaena brumata</name>
    <dbReference type="NCBI Taxonomy" id="104452"/>
    <lineage>
        <taxon>Eukaryota</taxon>
        <taxon>Metazoa</taxon>
        <taxon>Ecdysozoa</taxon>
        <taxon>Arthropoda</taxon>
        <taxon>Hexapoda</taxon>
        <taxon>Insecta</taxon>
        <taxon>Pterygota</taxon>
        <taxon>Neoptera</taxon>
        <taxon>Endopterygota</taxon>
        <taxon>Lepidoptera</taxon>
        <taxon>Glossata</taxon>
        <taxon>Ditrysia</taxon>
        <taxon>Geometroidea</taxon>
        <taxon>Geometridae</taxon>
        <taxon>Larentiinae</taxon>
        <taxon>Operophtera</taxon>
    </lineage>
</organism>
<comment type="caution">
    <text evidence="1">The sequence shown here is derived from an EMBL/GenBank/DDBJ whole genome shotgun (WGS) entry which is preliminary data.</text>
</comment>
<accession>A0A0L7LQV5</accession>
<feature type="non-terminal residue" evidence="1">
    <location>
        <position position="188"/>
    </location>
</feature>
<keyword evidence="2" id="KW-1185">Reference proteome</keyword>
<protein>
    <submittedName>
        <fullName evidence="1">Uncharacterized protein</fullName>
    </submittedName>
</protein>
<gene>
    <name evidence="1" type="ORF">OBRU01_03551</name>
</gene>
<dbReference type="EMBL" id="JTDY01000299">
    <property type="protein sequence ID" value="KOB77815.1"/>
    <property type="molecule type" value="Genomic_DNA"/>
</dbReference>
<evidence type="ECO:0000313" key="2">
    <source>
        <dbReference type="Proteomes" id="UP000037510"/>
    </source>
</evidence>
<name>A0A0L7LQV5_OPEBR</name>
<sequence>MDVLSAVLEPITIGTIGTQKPYRFSFEQYVQEARTKMPTRKAADACTMQLLISAMEVQTLQSEGACEVTPECTAQVVKGSGLAFQQMSRVRAAVLSKVFECMDGVDLSAHIYKLCIQIYKEAKSLEAWDHPAGTQTLFMQQKYRVKKAASSDGGTCNSFTSAMALGSLVMYVRALLETDQAFQYDVMG</sequence>
<evidence type="ECO:0000313" key="1">
    <source>
        <dbReference type="EMBL" id="KOB77815.1"/>
    </source>
</evidence>
<dbReference type="AlphaFoldDB" id="A0A0L7LQV5"/>
<dbReference type="Proteomes" id="UP000037510">
    <property type="component" value="Unassembled WGS sequence"/>
</dbReference>
<reference evidence="1 2" key="1">
    <citation type="journal article" date="2015" name="Genome Biol. Evol.">
        <title>The genome of winter moth (Operophtera brumata) provides a genomic perspective on sexual dimorphism and phenology.</title>
        <authorList>
            <person name="Derks M.F."/>
            <person name="Smit S."/>
            <person name="Salis L."/>
            <person name="Schijlen E."/>
            <person name="Bossers A."/>
            <person name="Mateman C."/>
            <person name="Pijl A.S."/>
            <person name="de Ridder D."/>
            <person name="Groenen M.A."/>
            <person name="Visser M.E."/>
            <person name="Megens H.J."/>
        </authorList>
    </citation>
    <scope>NUCLEOTIDE SEQUENCE [LARGE SCALE GENOMIC DNA]</scope>
    <source>
        <strain evidence="1">WM2013NL</strain>
        <tissue evidence="1">Head and thorax</tissue>
    </source>
</reference>
<proteinExistence type="predicted"/>